<accession>A0ACB5SSN9</accession>
<reference evidence="1" key="1">
    <citation type="submission" date="2023-04" db="EMBL/GenBank/DDBJ databases">
        <title>Ambrosiozyma monospora NBRC 10751.</title>
        <authorList>
            <person name="Ichikawa N."/>
            <person name="Sato H."/>
            <person name="Tonouchi N."/>
        </authorList>
    </citation>
    <scope>NUCLEOTIDE SEQUENCE</scope>
    <source>
        <strain evidence="1">NBRC 10751</strain>
    </source>
</reference>
<evidence type="ECO:0000313" key="1">
    <source>
        <dbReference type="EMBL" id="GME71813.1"/>
    </source>
</evidence>
<name>A0ACB5SSN9_AMBMO</name>
<evidence type="ECO:0000313" key="2">
    <source>
        <dbReference type="Proteomes" id="UP001165064"/>
    </source>
</evidence>
<proteinExistence type="predicted"/>
<dbReference type="Proteomes" id="UP001165064">
    <property type="component" value="Unassembled WGS sequence"/>
</dbReference>
<gene>
    <name evidence="1" type="ORF">Amon02_000072100</name>
</gene>
<comment type="caution">
    <text evidence="1">The sequence shown here is derived from an EMBL/GenBank/DDBJ whole genome shotgun (WGS) entry which is preliminary data.</text>
</comment>
<organism evidence="1 2">
    <name type="scientific">Ambrosiozyma monospora</name>
    <name type="common">Yeast</name>
    <name type="synonym">Endomycopsis monosporus</name>
    <dbReference type="NCBI Taxonomy" id="43982"/>
    <lineage>
        <taxon>Eukaryota</taxon>
        <taxon>Fungi</taxon>
        <taxon>Dikarya</taxon>
        <taxon>Ascomycota</taxon>
        <taxon>Saccharomycotina</taxon>
        <taxon>Pichiomycetes</taxon>
        <taxon>Pichiales</taxon>
        <taxon>Pichiaceae</taxon>
        <taxon>Ambrosiozyma</taxon>
    </lineage>
</organism>
<sequence length="159" mass="18434">MLNSMVNPQTEADYDYQLQLRLSLISNHKLSFCYQLFPRNDSLPKAHSPYGITQFPNQGSITYPKLNADIPTVDNGNEPLIPTSHVLNKDINFDETSTTKSFFNLDDWKVYNYLQIKRHLENVKRQRSNFKSLARDVQFTYKNTAPQGSRWGSVVNAWD</sequence>
<keyword evidence="2" id="KW-1185">Reference proteome</keyword>
<protein>
    <submittedName>
        <fullName evidence="1">Unnamed protein product</fullName>
    </submittedName>
</protein>
<dbReference type="EMBL" id="BSXS01000288">
    <property type="protein sequence ID" value="GME71813.1"/>
    <property type="molecule type" value="Genomic_DNA"/>
</dbReference>